<keyword evidence="1 6" id="KW-1003">Cell membrane</keyword>
<dbReference type="RefSeq" id="WP_087453502.1">
    <property type="nucleotide sequence ID" value="NZ_CP021417.2"/>
</dbReference>
<dbReference type="Pfam" id="PF25976">
    <property type="entry name" value="LpqB_N"/>
    <property type="match status" value="1"/>
</dbReference>
<evidence type="ECO:0000259" key="8">
    <source>
        <dbReference type="SMART" id="SM00909"/>
    </source>
</evidence>
<evidence type="ECO:0000256" key="5">
    <source>
        <dbReference type="ARBA" id="ARBA00023288"/>
    </source>
</evidence>
<organism evidence="9 10">
    <name type="scientific">Corynebacterium silvaticum</name>
    <dbReference type="NCBI Taxonomy" id="2320431"/>
    <lineage>
        <taxon>Bacteria</taxon>
        <taxon>Bacillati</taxon>
        <taxon>Actinomycetota</taxon>
        <taxon>Actinomycetes</taxon>
        <taxon>Mycobacteriales</taxon>
        <taxon>Corynebacteriaceae</taxon>
        <taxon>Corynebacterium</taxon>
    </lineage>
</organism>
<dbReference type="Pfam" id="PF10647">
    <property type="entry name" value="Gmad1"/>
    <property type="match status" value="1"/>
</dbReference>
<dbReference type="GO" id="GO:0005886">
    <property type="term" value="C:plasma membrane"/>
    <property type="evidence" value="ECO:0007669"/>
    <property type="project" value="UniProtKB-SubCell"/>
</dbReference>
<feature type="signal peptide" evidence="7">
    <location>
        <begin position="1"/>
        <end position="20"/>
    </location>
</feature>
<evidence type="ECO:0000313" key="10">
    <source>
        <dbReference type="Proteomes" id="UP000195652"/>
    </source>
</evidence>
<gene>
    <name evidence="6 9" type="primary">lpqB</name>
    <name evidence="9" type="ORF">CBE74_03100</name>
</gene>
<keyword evidence="2 6" id="KW-0732">Signal</keyword>
<dbReference type="HAMAP" id="MF_01373">
    <property type="entry name" value="LpqB_lipoprot"/>
    <property type="match status" value="1"/>
</dbReference>
<protein>
    <recommendedName>
        <fullName evidence="6">Lipoprotein LpqB</fullName>
    </recommendedName>
</protein>
<accession>A0A7Y4LJX1</accession>
<evidence type="ECO:0000256" key="2">
    <source>
        <dbReference type="ARBA" id="ARBA00022729"/>
    </source>
</evidence>
<dbReference type="NCBIfam" id="NF010141">
    <property type="entry name" value="PRK13616.1"/>
    <property type="match status" value="1"/>
</dbReference>
<keyword evidence="10" id="KW-1185">Reference proteome</keyword>
<dbReference type="PROSITE" id="PS51257">
    <property type="entry name" value="PROKAR_LIPOPROTEIN"/>
    <property type="match status" value="1"/>
</dbReference>
<evidence type="ECO:0000256" key="4">
    <source>
        <dbReference type="ARBA" id="ARBA00023139"/>
    </source>
</evidence>
<reference evidence="9 10" key="3">
    <citation type="journal article" date="2020" name="Int. J. Syst. Evol. Microbiol.">
        <title>Corynebacterium silvaticum sp. nov., a unique group of NTTB corynebacteria in wild boar and roe deer.</title>
        <authorList>
            <person name="Dangel A."/>
            <person name="Berger A."/>
            <person name="Rau J."/>
            <person name="Eisenberg T."/>
            <person name="Kampfer P."/>
            <person name="Margos G."/>
            <person name="Contzen M."/>
            <person name="Busse H.J."/>
            <person name="Konrad R."/>
            <person name="Peters M."/>
            <person name="Sting R."/>
            <person name="Sing A."/>
        </authorList>
    </citation>
    <scope>NUCLEOTIDE SEQUENCE [LARGE SCALE GENOMIC DNA]</scope>
    <source>
        <strain evidence="9 10">PO100/5</strain>
    </source>
</reference>
<keyword evidence="3 6" id="KW-0472">Membrane</keyword>
<dbReference type="Pfam" id="PF10646">
    <property type="entry name" value="Germane"/>
    <property type="match status" value="1"/>
</dbReference>
<keyword evidence="5 6" id="KW-0449">Lipoprotein</keyword>
<comment type="similarity">
    <text evidence="6">Belongs to the LpqB lipoprotein family.</text>
</comment>
<dbReference type="EMBL" id="CP021417">
    <property type="protein sequence ID" value="ARU45653.1"/>
    <property type="molecule type" value="Genomic_DNA"/>
</dbReference>
<evidence type="ECO:0000313" key="9">
    <source>
        <dbReference type="EMBL" id="ARU45653.1"/>
    </source>
</evidence>
<feature type="chain" id="PRO_5041182015" description="Lipoprotein LpqB" evidence="7">
    <location>
        <begin position="21"/>
        <end position="578"/>
    </location>
</feature>
<reference evidence="9 10" key="4">
    <citation type="journal article" date="2020" name="PLoS ONE">
        <title>Taxonomic classification of strain PO100/5 shows a broader geographic distribution and genetic markers of the recently described Corynebacterium silvaticum.</title>
        <authorList>
            <person name="Viana M.V.C."/>
            <person name="Profeta R."/>
            <person name="da Silva A.L."/>
            <person name="Hurtado R."/>
            <person name="Cerqueira J.C."/>
            <person name="Ribeiro B.F.S."/>
            <person name="Almeida M.O."/>
            <person name="Morais-Rodrigues F."/>
            <person name="Soares S.C."/>
            <person name="Oliveira M."/>
            <person name="Tavares L."/>
            <person name="Figueiredo H."/>
            <person name="Wattam A.R."/>
            <person name="Barh D."/>
            <person name="Ghosh P."/>
            <person name="Silva A."/>
            <person name="Azevedo V."/>
        </authorList>
    </citation>
    <scope>NUCLEOTIDE SEQUENCE [LARGE SCALE GENOMIC DNA]</scope>
    <source>
        <strain evidence="9 10">PO100/5</strain>
    </source>
</reference>
<proteinExistence type="inferred from homology"/>
<dbReference type="InterPro" id="IPR018910">
    <property type="entry name" value="LpqB_C"/>
</dbReference>
<evidence type="ECO:0000256" key="1">
    <source>
        <dbReference type="ARBA" id="ARBA00022475"/>
    </source>
</evidence>
<dbReference type="GeneID" id="75007266"/>
<evidence type="ECO:0000256" key="6">
    <source>
        <dbReference type="HAMAP-Rule" id="MF_01373"/>
    </source>
</evidence>
<reference evidence="9 10" key="2">
    <citation type="journal article" date="2020" name="Antonie Van Leeuwenhoek">
        <title>Phylogenomic characterisation of a novel corynebacterial species pathogenic to animals.</title>
        <authorList>
            <person name="Moller J."/>
            <person name="Musella L."/>
            <person name="Melnikov V."/>
            <person name="Geissdorfer W."/>
            <person name="Burkovski A."/>
            <person name="Sangal V."/>
        </authorList>
    </citation>
    <scope>NUCLEOTIDE SEQUENCE [LARGE SCALE GENOMIC DNA]</scope>
    <source>
        <strain evidence="9 10">PO100/5</strain>
    </source>
</reference>
<reference evidence="9 10" key="1">
    <citation type="journal article" date="2014" name="BMC Vet. Res.">
        <title>First report of Corynebacterium pseudotuberculosis from caseous lymphadenitis lesions in Black Alentejano pig (Sus scrofa domesticus).</title>
        <authorList>
            <person name="Oliveira M."/>
            <person name="Barroco C."/>
            <person name="Mottola C."/>
            <person name="Santos R."/>
            <person name="Lemsaddek A."/>
            <person name="Tavares L."/>
            <person name="Semedo-Lemsaddek T."/>
        </authorList>
    </citation>
    <scope>NUCLEOTIDE SEQUENCE [LARGE SCALE GENOMIC DNA]</scope>
    <source>
        <strain evidence="9 10">PO100/5</strain>
    </source>
</reference>
<dbReference type="KEGG" id="csil:CBE74_03100"/>
<evidence type="ECO:0000256" key="3">
    <source>
        <dbReference type="ARBA" id="ARBA00023136"/>
    </source>
</evidence>
<comment type="subcellular location">
    <subcellularLocation>
        <location evidence="6">Cell membrane</location>
        <topology evidence="6">Lipid-anchor</topology>
    </subcellularLocation>
</comment>
<feature type="domain" description="GerMN" evidence="8">
    <location>
        <begin position="203"/>
        <end position="286"/>
    </location>
</feature>
<dbReference type="AlphaFoldDB" id="A0A7Y4LJX1"/>
<name>A0A7Y4LJX1_9CORY</name>
<dbReference type="Proteomes" id="UP000195652">
    <property type="component" value="Chromosome"/>
</dbReference>
<dbReference type="InterPro" id="IPR023959">
    <property type="entry name" value="LpqB"/>
</dbReference>
<sequence length="578" mass="61237">MARVARLGLSVGLVGVLVSACTTLPSGSDPQAIRGFDVSTSTEQQAPVAGQEPDLLLRDFYEASTNPSQRYKRARGYLTGAASERWSPSTSVLVLDGIDINSSASSSASRRVFDVRGNIVGSLEEGGSYVSKNESYSTTITLERVNSEWRIAELPDQIVVQRNELWNHYDPKQLYFFDTSGSTLVSDRRWVFKDSSASRNSVESALLTLMIGGPSRNLTPGVVNEVPSGAAFAGLSNGFYQFTGMSGLGQDEIRRLSAQFVWTLALSGSAGPFKFAFDGVPIKSERRDSEELTVDDFAEYNPQAGASVSTETYALTNGSLRSVVGGQAAPVAGPYGAVHDIESVAISSKDKVTAAVRAVGSGDTKKSSLLLGTVGGNYSEVLSAKTMTKPTFEPGASSLWTVQDGRKIIRLARSSSGGDIVETEVSMDGLAEASSGISMLQLSRSGVRAAMIIGGRVYIGIVSRPNAGERKITNIHEVMPAIQDTAVSLDWESNGSLIVGTSSSEAPVWVIAQDGSIATKLSAGNIVAPVVSVVSNSSTRYITDARVALELPNSDSATVYWREVQGLEGGRSVIVVPR</sequence>
<dbReference type="InterPro" id="IPR059026">
    <property type="entry name" value="LpqB_N"/>
</dbReference>
<evidence type="ECO:0000256" key="7">
    <source>
        <dbReference type="SAM" id="SignalP"/>
    </source>
</evidence>
<dbReference type="SMART" id="SM00909">
    <property type="entry name" value="Germane"/>
    <property type="match status" value="1"/>
</dbReference>
<keyword evidence="4 6" id="KW-0564">Palmitate</keyword>
<dbReference type="InterPro" id="IPR019606">
    <property type="entry name" value="GerMN"/>
</dbReference>